<sequence>MVLSTSVARQQSFQPSSPDNQLKLSYTKSLTSTVLQTSVACRLWSCRPNGHVNTESSNFHHVMHFI</sequence>
<proteinExistence type="predicted"/>
<name>A0ABD0VII8_DENTH</name>
<reference evidence="2 3" key="1">
    <citation type="journal article" date="2024" name="Plant Biotechnol. J.">
        <title>Dendrobium thyrsiflorum genome and its molecular insights into genes involved in important horticultural traits.</title>
        <authorList>
            <person name="Chen B."/>
            <person name="Wang J.Y."/>
            <person name="Zheng P.J."/>
            <person name="Li K.L."/>
            <person name="Liang Y.M."/>
            <person name="Chen X.F."/>
            <person name="Zhang C."/>
            <person name="Zhao X."/>
            <person name="He X."/>
            <person name="Zhang G.Q."/>
            <person name="Liu Z.J."/>
            <person name="Xu Q."/>
        </authorList>
    </citation>
    <scope>NUCLEOTIDE SEQUENCE [LARGE SCALE GENOMIC DNA]</scope>
    <source>
        <strain evidence="2">GZMU011</strain>
    </source>
</reference>
<accession>A0ABD0VII8</accession>
<dbReference type="EMBL" id="JANQDX010000006">
    <property type="protein sequence ID" value="KAL0922437.1"/>
    <property type="molecule type" value="Genomic_DNA"/>
</dbReference>
<dbReference type="Proteomes" id="UP001552299">
    <property type="component" value="Unassembled WGS sequence"/>
</dbReference>
<organism evidence="2 3">
    <name type="scientific">Dendrobium thyrsiflorum</name>
    <name type="common">Pinecone-like raceme dendrobium</name>
    <name type="synonym">Orchid</name>
    <dbReference type="NCBI Taxonomy" id="117978"/>
    <lineage>
        <taxon>Eukaryota</taxon>
        <taxon>Viridiplantae</taxon>
        <taxon>Streptophyta</taxon>
        <taxon>Embryophyta</taxon>
        <taxon>Tracheophyta</taxon>
        <taxon>Spermatophyta</taxon>
        <taxon>Magnoliopsida</taxon>
        <taxon>Liliopsida</taxon>
        <taxon>Asparagales</taxon>
        <taxon>Orchidaceae</taxon>
        <taxon>Epidendroideae</taxon>
        <taxon>Malaxideae</taxon>
        <taxon>Dendrobiinae</taxon>
        <taxon>Dendrobium</taxon>
    </lineage>
</organism>
<protein>
    <submittedName>
        <fullName evidence="2">Uncharacterized protein</fullName>
    </submittedName>
</protein>
<evidence type="ECO:0000313" key="3">
    <source>
        <dbReference type="Proteomes" id="UP001552299"/>
    </source>
</evidence>
<feature type="region of interest" description="Disordered" evidence="1">
    <location>
        <begin position="1"/>
        <end position="20"/>
    </location>
</feature>
<gene>
    <name evidence="2" type="ORF">M5K25_006424</name>
</gene>
<evidence type="ECO:0000313" key="2">
    <source>
        <dbReference type="EMBL" id="KAL0922437.1"/>
    </source>
</evidence>
<dbReference type="AlphaFoldDB" id="A0ABD0VII8"/>
<comment type="caution">
    <text evidence="2">The sequence shown here is derived from an EMBL/GenBank/DDBJ whole genome shotgun (WGS) entry which is preliminary data.</text>
</comment>
<keyword evidence="3" id="KW-1185">Reference proteome</keyword>
<evidence type="ECO:0000256" key="1">
    <source>
        <dbReference type="SAM" id="MobiDB-lite"/>
    </source>
</evidence>